<evidence type="ECO:0000259" key="11">
    <source>
        <dbReference type="Pfam" id="PF01979"/>
    </source>
</evidence>
<dbReference type="InterPro" id="IPR032466">
    <property type="entry name" value="Metal_Hydrolase"/>
</dbReference>
<evidence type="ECO:0000256" key="9">
    <source>
        <dbReference type="HAMAP-Rule" id="MF_00219"/>
    </source>
</evidence>
<feature type="binding site" description="via carbamate group" evidence="9">
    <location>
        <position position="103"/>
    </location>
    <ligand>
        <name>Zn(2+)</name>
        <dbReference type="ChEBI" id="CHEBI:29105"/>
        <label>2</label>
    </ligand>
</feature>
<evidence type="ECO:0000313" key="13">
    <source>
        <dbReference type="Proteomes" id="UP000296144"/>
    </source>
</evidence>
<dbReference type="Proteomes" id="UP000296144">
    <property type="component" value="Unassembled WGS sequence"/>
</dbReference>
<dbReference type="GO" id="GO:0004151">
    <property type="term" value="F:dihydroorotase activity"/>
    <property type="evidence" value="ECO:0007669"/>
    <property type="project" value="UniProtKB-UniRule"/>
</dbReference>
<dbReference type="Gene3D" id="3.20.20.140">
    <property type="entry name" value="Metal-dependent hydrolases"/>
    <property type="match status" value="1"/>
</dbReference>
<evidence type="ECO:0000313" key="12">
    <source>
        <dbReference type="EMBL" id="PPI86846.1"/>
    </source>
</evidence>
<feature type="binding site" evidence="9">
    <location>
        <begin position="19"/>
        <end position="21"/>
    </location>
    <ligand>
        <name>substrate</name>
    </ligand>
</feature>
<dbReference type="GO" id="GO:0008270">
    <property type="term" value="F:zinc ion binding"/>
    <property type="evidence" value="ECO:0007669"/>
    <property type="project" value="UniProtKB-UniRule"/>
</dbReference>
<name>A0A2P5SWZ0_9GAMM</name>
<feature type="binding site" evidence="9">
    <location>
        <position position="251"/>
    </location>
    <ligand>
        <name>Zn(2+)</name>
        <dbReference type="ChEBI" id="CHEBI:29105"/>
        <label>1</label>
    </ligand>
</feature>
<dbReference type="InterPro" id="IPR006680">
    <property type="entry name" value="Amidohydro-rel"/>
</dbReference>
<comment type="caution">
    <text evidence="9">Lacks conserved residue(s) required for the propagation of feature annotation.</text>
</comment>
<dbReference type="GO" id="GO:0006207">
    <property type="term" value="P:'de novo' pyrimidine nucleobase biosynthetic process"/>
    <property type="evidence" value="ECO:0007669"/>
    <property type="project" value="TreeGrafter"/>
</dbReference>
<dbReference type="PANTHER" id="PTHR43137:SF1">
    <property type="entry name" value="DIHYDROOROTASE"/>
    <property type="match status" value="1"/>
</dbReference>
<feature type="binding site" evidence="9">
    <location>
        <position position="45"/>
    </location>
    <ligand>
        <name>substrate</name>
    </ligand>
</feature>
<comment type="similarity">
    <text evidence="3 9 10">Belongs to the metallo-dependent hydrolases superfamily. DHOase family. Class II DHOase subfamily.</text>
</comment>
<feature type="binding site" description="via carbamate group" evidence="9">
    <location>
        <position position="103"/>
    </location>
    <ligand>
        <name>Zn(2+)</name>
        <dbReference type="ChEBI" id="CHEBI:29105"/>
        <label>1</label>
    </ligand>
</feature>
<feature type="modified residue" description="N6-carboxylysine" evidence="9">
    <location>
        <position position="103"/>
    </location>
</feature>
<keyword evidence="5 9" id="KW-0479">Metal-binding</keyword>
<keyword evidence="8 9" id="KW-0665">Pyrimidine biosynthesis</keyword>
<dbReference type="InterPro" id="IPR002195">
    <property type="entry name" value="Dihydroorotase_CS"/>
</dbReference>
<feature type="domain" description="Amidohydrolase-related" evidence="11">
    <location>
        <begin position="15"/>
        <end position="313"/>
    </location>
</feature>
<feature type="binding site" evidence="9">
    <location>
        <position position="17"/>
    </location>
    <ligand>
        <name>Zn(2+)</name>
        <dbReference type="ChEBI" id="CHEBI:29105"/>
        <label>1</label>
    </ligand>
</feature>
<gene>
    <name evidence="9" type="primary">pyrC</name>
    <name evidence="12" type="ORF">CRV10_01145</name>
</gene>
<proteinExistence type="inferred from homology"/>
<dbReference type="GO" id="GO:0005829">
    <property type="term" value="C:cytosol"/>
    <property type="evidence" value="ECO:0007669"/>
    <property type="project" value="TreeGrafter"/>
</dbReference>
<evidence type="ECO:0000256" key="2">
    <source>
        <dbReference type="ARBA" id="ARBA00004880"/>
    </source>
</evidence>
<dbReference type="UniPathway" id="UPA00070">
    <property type="reaction ID" value="UER00117"/>
</dbReference>
<evidence type="ECO:0000256" key="8">
    <source>
        <dbReference type="ARBA" id="ARBA00022975"/>
    </source>
</evidence>
<dbReference type="GO" id="GO:0044205">
    <property type="term" value="P:'de novo' UMP biosynthetic process"/>
    <property type="evidence" value="ECO:0007669"/>
    <property type="project" value="UniProtKB-UniRule"/>
</dbReference>
<protein>
    <recommendedName>
        <fullName evidence="4 9">Dihydroorotase</fullName>
        <shortName evidence="9">DHOase</shortName>
        <ecNumber evidence="4 9">3.5.2.3</ecNumber>
    </recommendedName>
</protein>
<dbReference type="RefSeq" id="WP_136130009.1">
    <property type="nucleotide sequence ID" value="NZ_PDKU01000001.1"/>
</dbReference>
<dbReference type="OrthoDB" id="9808095at2"/>
<evidence type="ECO:0000256" key="6">
    <source>
        <dbReference type="ARBA" id="ARBA00022801"/>
    </source>
</evidence>
<dbReference type="EMBL" id="PDKU01000001">
    <property type="protein sequence ID" value="PPI86846.1"/>
    <property type="molecule type" value="Genomic_DNA"/>
</dbReference>
<comment type="catalytic activity">
    <reaction evidence="9 10">
        <text>(S)-dihydroorotate + H2O = N-carbamoyl-L-aspartate + H(+)</text>
        <dbReference type="Rhea" id="RHEA:24296"/>
        <dbReference type="ChEBI" id="CHEBI:15377"/>
        <dbReference type="ChEBI" id="CHEBI:15378"/>
        <dbReference type="ChEBI" id="CHEBI:30864"/>
        <dbReference type="ChEBI" id="CHEBI:32814"/>
        <dbReference type="EC" id="3.5.2.3"/>
    </reaction>
</comment>
<dbReference type="Pfam" id="PF01979">
    <property type="entry name" value="Amidohydro_1"/>
    <property type="match status" value="1"/>
</dbReference>
<dbReference type="SUPFAM" id="SSF51556">
    <property type="entry name" value="Metallo-dependent hydrolases"/>
    <property type="match status" value="1"/>
</dbReference>
<feature type="active site" evidence="9">
    <location>
        <position position="251"/>
    </location>
</feature>
<keyword evidence="7 9" id="KW-0862">Zinc</keyword>
<dbReference type="InterPro" id="IPR004721">
    <property type="entry name" value="DHOdimr"/>
</dbReference>
<reference evidence="12 13" key="1">
    <citation type="journal article" date="2018" name="Genome Biol. Evol.">
        <title>Cladogenesis and Genomic Streamlining in Extracellular Endosymbionts of Tropical Stink Bugs.</title>
        <authorList>
            <person name="Otero-Bravo A."/>
            <person name="Goffredi S."/>
            <person name="Sabree Z.L."/>
        </authorList>
    </citation>
    <scope>NUCLEOTIDE SEQUENCE [LARGE SCALE GENOMIC DNA]</scope>
    <source>
        <strain evidence="12 13">SoEL</strain>
    </source>
</reference>
<evidence type="ECO:0000256" key="10">
    <source>
        <dbReference type="RuleBase" id="RU003440"/>
    </source>
</evidence>
<dbReference type="EC" id="3.5.2.3" evidence="4 9"/>
<organism evidence="12 13">
    <name type="scientific">Candidatus Pantoea edessiphila</name>
    <dbReference type="NCBI Taxonomy" id="2044610"/>
    <lineage>
        <taxon>Bacteria</taxon>
        <taxon>Pseudomonadati</taxon>
        <taxon>Pseudomonadota</taxon>
        <taxon>Gammaproteobacteria</taxon>
        <taxon>Enterobacterales</taxon>
        <taxon>Erwiniaceae</taxon>
        <taxon>Pantoea</taxon>
    </lineage>
</organism>
<keyword evidence="13" id="KW-1185">Reference proteome</keyword>
<dbReference type="PIRSF" id="PIRSF001237">
    <property type="entry name" value="DHOdimr"/>
    <property type="match status" value="1"/>
</dbReference>
<comment type="cofactor">
    <cofactor evidence="9 10">
        <name>Zn(2+)</name>
        <dbReference type="ChEBI" id="CHEBI:29105"/>
    </cofactor>
    <text evidence="9 10">Binds 2 Zn(2+) ions per subunit.</text>
</comment>
<dbReference type="AlphaFoldDB" id="A0A2P5SWZ0"/>
<comment type="subunit">
    <text evidence="9">Homodimer.</text>
</comment>
<evidence type="ECO:0000256" key="7">
    <source>
        <dbReference type="ARBA" id="ARBA00022833"/>
    </source>
</evidence>
<accession>A0A2P5SWZ0</accession>
<comment type="caution">
    <text evidence="12">The sequence shown here is derived from an EMBL/GenBank/DDBJ whole genome shotgun (WGS) entry which is preliminary data.</text>
</comment>
<evidence type="ECO:0000256" key="1">
    <source>
        <dbReference type="ARBA" id="ARBA00002368"/>
    </source>
</evidence>
<dbReference type="CDD" id="cd01294">
    <property type="entry name" value="DHOase"/>
    <property type="match status" value="1"/>
</dbReference>
<feature type="binding site" evidence="9">
    <location>
        <position position="267"/>
    </location>
    <ligand>
        <name>substrate</name>
    </ligand>
</feature>
<dbReference type="NCBIfam" id="TIGR00856">
    <property type="entry name" value="pyrC_dimer"/>
    <property type="match status" value="1"/>
</dbReference>
<feature type="binding site" evidence="9">
    <location>
        <position position="19"/>
    </location>
    <ligand>
        <name>Zn(2+)</name>
        <dbReference type="ChEBI" id="CHEBI:29105"/>
        <label>1</label>
    </ligand>
</feature>
<keyword evidence="6 9" id="KW-0378">Hydrolase</keyword>
<comment type="function">
    <text evidence="1 9">Catalyzes the reversible cyclization of carbamoyl aspartate to dihydroorotate.</text>
</comment>
<evidence type="ECO:0000256" key="4">
    <source>
        <dbReference type="ARBA" id="ARBA00012860"/>
    </source>
</evidence>
<sequence>MILKQNEITLKRPDDWHLHVRDNILLQLVLHYTSSTYGRAMIMPNLASPIVDIQSAINYRKKILSLVPNCHNFIPLMTCYLTESLDPNEIEKGFVSSIFHAVKLYPMNSTIHSSYGVKNIRSINKILERIQQIGIPLLIHCEVTDVNVDIFDREARFIDQVIEPIRKQFPKIKMVLEHISTKEAVEYIESSDKRTCATITPHHLMLNRNDLLINGINPHFYCFPILKSRVHQEALRRVISTGNSSFFLGTDSAPHFCNKKENIHGLAGIFNAPVALSVYASIFEELNALKYFEAFCSENGARFYNLPVNKDKITLIRKQTIVEDAIGKFPNHIVPFLAGKTLDWSIKI</sequence>
<dbReference type="PANTHER" id="PTHR43137">
    <property type="entry name" value="DIHYDROOROTASE"/>
    <property type="match status" value="1"/>
</dbReference>
<feature type="binding site" evidence="9">
    <location>
        <position position="140"/>
    </location>
    <ligand>
        <name>Zn(2+)</name>
        <dbReference type="ChEBI" id="CHEBI:29105"/>
        <label>2</label>
    </ligand>
</feature>
<evidence type="ECO:0000256" key="5">
    <source>
        <dbReference type="ARBA" id="ARBA00022723"/>
    </source>
</evidence>
<evidence type="ECO:0000256" key="3">
    <source>
        <dbReference type="ARBA" id="ARBA00005631"/>
    </source>
</evidence>
<dbReference type="PROSITE" id="PS00483">
    <property type="entry name" value="DIHYDROOROTASE_2"/>
    <property type="match status" value="1"/>
</dbReference>
<dbReference type="HAMAP" id="MF_00219">
    <property type="entry name" value="PyrC_classII"/>
    <property type="match status" value="1"/>
</dbReference>
<feature type="binding site" evidence="9">
    <location>
        <position position="255"/>
    </location>
    <ligand>
        <name>substrate</name>
    </ligand>
</feature>
<comment type="pathway">
    <text evidence="2 9 10">Pyrimidine metabolism; UMP biosynthesis via de novo pathway; (S)-dihydroorotate from bicarbonate: step 3/3.</text>
</comment>
<feature type="binding site" evidence="9">
    <location>
        <position position="140"/>
    </location>
    <ligand>
        <name>substrate</name>
    </ligand>
</feature>
<feature type="binding site" evidence="9">
    <location>
        <position position="178"/>
    </location>
    <ligand>
        <name>Zn(2+)</name>
        <dbReference type="ChEBI" id="CHEBI:29105"/>
        <label>2</label>
    </ligand>
</feature>